<feature type="transmembrane region" description="Helical" evidence="8">
    <location>
        <begin position="132"/>
        <end position="149"/>
    </location>
</feature>
<dbReference type="GO" id="GO:0009103">
    <property type="term" value="P:lipopolysaccharide biosynthetic process"/>
    <property type="evidence" value="ECO:0007669"/>
    <property type="project" value="UniProtKB-ARBA"/>
</dbReference>
<evidence type="ECO:0000256" key="4">
    <source>
        <dbReference type="ARBA" id="ARBA00022679"/>
    </source>
</evidence>
<keyword evidence="7 8" id="KW-0472">Membrane</keyword>
<dbReference type="Pfam" id="PF13231">
    <property type="entry name" value="PMT_2"/>
    <property type="match status" value="1"/>
</dbReference>
<evidence type="ECO:0000313" key="10">
    <source>
        <dbReference type="EMBL" id="OPZ90413.1"/>
    </source>
</evidence>
<evidence type="ECO:0000259" key="9">
    <source>
        <dbReference type="Pfam" id="PF13231"/>
    </source>
</evidence>
<feature type="transmembrane region" description="Helical" evidence="8">
    <location>
        <begin position="343"/>
        <end position="363"/>
    </location>
</feature>
<evidence type="ECO:0000256" key="6">
    <source>
        <dbReference type="ARBA" id="ARBA00022989"/>
    </source>
</evidence>
<dbReference type="PANTHER" id="PTHR33908:SF11">
    <property type="entry name" value="MEMBRANE PROTEIN"/>
    <property type="match status" value="1"/>
</dbReference>
<feature type="domain" description="Glycosyltransferase RgtA/B/C/D-like" evidence="9">
    <location>
        <begin position="56"/>
        <end position="211"/>
    </location>
</feature>
<feature type="transmembrane region" description="Helical" evidence="8">
    <location>
        <begin position="195"/>
        <end position="213"/>
    </location>
</feature>
<keyword evidence="6 8" id="KW-1133">Transmembrane helix</keyword>
<keyword evidence="2" id="KW-1003">Cell membrane</keyword>
<reference evidence="10" key="1">
    <citation type="submission" date="2017-02" db="EMBL/GenBank/DDBJ databases">
        <title>Delving into the versatile metabolic prowess of the omnipresent phylum Bacteroidetes.</title>
        <authorList>
            <person name="Nobu M.K."/>
            <person name="Mei R."/>
            <person name="Narihiro T."/>
            <person name="Kuroda K."/>
            <person name="Liu W.-T."/>
        </authorList>
    </citation>
    <scope>NUCLEOTIDE SEQUENCE</scope>
    <source>
        <strain evidence="10">ADurb.Bin417</strain>
    </source>
</reference>
<gene>
    <name evidence="10" type="ORF">BWY73_01323</name>
</gene>
<dbReference type="AlphaFoldDB" id="A0A1V5MAZ4"/>
<dbReference type="GO" id="GO:0005886">
    <property type="term" value="C:plasma membrane"/>
    <property type="evidence" value="ECO:0007669"/>
    <property type="project" value="UniProtKB-SubCell"/>
</dbReference>
<comment type="subcellular location">
    <subcellularLocation>
        <location evidence="1">Cell membrane</location>
        <topology evidence="1">Multi-pass membrane protein</topology>
    </subcellularLocation>
</comment>
<feature type="transmembrane region" description="Helical" evidence="8">
    <location>
        <begin position="222"/>
        <end position="241"/>
    </location>
</feature>
<keyword evidence="3 10" id="KW-0328">Glycosyltransferase</keyword>
<organism evidence="10">
    <name type="scientific">candidate division TA06 bacterium ADurb.Bin417</name>
    <dbReference type="NCBI Taxonomy" id="1852828"/>
    <lineage>
        <taxon>Bacteria</taxon>
        <taxon>Bacteria division TA06</taxon>
    </lineage>
</organism>
<evidence type="ECO:0000256" key="1">
    <source>
        <dbReference type="ARBA" id="ARBA00004651"/>
    </source>
</evidence>
<dbReference type="GO" id="GO:0016763">
    <property type="term" value="F:pentosyltransferase activity"/>
    <property type="evidence" value="ECO:0007669"/>
    <property type="project" value="TreeGrafter"/>
</dbReference>
<accession>A0A1V5MAZ4</accession>
<dbReference type="InterPro" id="IPR038731">
    <property type="entry name" value="RgtA/B/C-like"/>
</dbReference>
<name>A0A1V5MAZ4_UNCT6</name>
<evidence type="ECO:0000256" key="8">
    <source>
        <dbReference type="SAM" id="Phobius"/>
    </source>
</evidence>
<feature type="transmembrane region" description="Helical" evidence="8">
    <location>
        <begin position="369"/>
        <end position="389"/>
    </location>
</feature>
<feature type="transmembrane region" description="Helical" evidence="8">
    <location>
        <begin position="108"/>
        <end position="126"/>
    </location>
</feature>
<sequence length="399" mass="42575">MKISGGRIFWAVFLAALLIRIGFVLLLPLEAPDTADYQAYALGLLNGSGFSTDLYRAPLYPAFLAAVYALLGKGFLAVRIIQAVLGAVTCGLVFLLARRIFDSPRAGILAALAAVVSPALVAAASYVLTETLATFLLIGAVFLLLSGLDKQCRLDWWLAGILFGLASLVRPSILLLPFGLAVLLPAALEKARRPALAAGLMLGTLLAVAPWTARNYKVFHRFIPIGLGGGFNLWAGSYAPWDGDYNWRDLGAAEDLVAGLSQVEADRKYSSEAIKNIRANPGFYARLAFRKIGRFWLQAPGSQQVLAGWPAARGLVYLAHYLTLLLAAAGGAAAILRRRREAWLPFLVILYFTGIHVLMLALPRYHIPALPMVAVLAGGAAAGGGSSLARPGPETRPDA</sequence>
<protein>
    <submittedName>
        <fullName evidence="10">Dolichyl-phosphate-mannose-protein mannosyltransferase</fullName>
    </submittedName>
</protein>
<keyword evidence="5 8" id="KW-0812">Transmembrane</keyword>
<feature type="transmembrane region" description="Helical" evidence="8">
    <location>
        <begin position="76"/>
        <end position="96"/>
    </location>
</feature>
<proteinExistence type="predicted"/>
<comment type="caution">
    <text evidence="10">The sequence shown here is derived from an EMBL/GenBank/DDBJ whole genome shotgun (WGS) entry which is preliminary data.</text>
</comment>
<feature type="transmembrane region" description="Helical" evidence="8">
    <location>
        <begin position="7"/>
        <end position="27"/>
    </location>
</feature>
<evidence type="ECO:0000256" key="3">
    <source>
        <dbReference type="ARBA" id="ARBA00022676"/>
    </source>
</evidence>
<feature type="transmembrane region" description="Helical" evidence="8">
    <location>
        <begin position="156"/>
        <end position="183"/>
    </location>
</feature>
<feature type="transmembrane region" description="Helical" evidence="8">
    <location>
        <begin position="315"/>
        <end position="336"/>
    </location>
</feature>
<evidence type="ECO:0000256" key="7">
    <source>
        <dbReference type="ARBA" id="ARBA00023136"/>
    </source>
</evidence>
<dbReference type="EMBL" id="MWAK01000261">
    <property type="protein sequence ID" value="OPZ90413.1"/>
    <property type="molecule type" value="Genomic_DNA"/>
</dbReference>
<evidence type="ECO:0000256" key="2">
    <source>
        <dbReference type="ARBA" id="ARBA00022475"/>
    </source>
</evidence>
<evidence type="ECO:0000256" key="5">
    <source>
        <dbReference type="ARBA" id="ARBA00022692"/>
    </source>
</evidence>
<dbReference type="Proteomes" id="UP000485484">
    <property type="component" value="Unassembled WGS sequence"/>
</dbReference>
<dbReference type="InterPro" id="IPR050297">
    <property type="entry name" value="LipidA_mod_glycosyltrf_83"/>
</dbReference>
<keyword evidence="4 10" id="KW-0808">Transferase</keyword>
<dbReference type="PANTHER" id="PTHR33908">
    <property type="entry name" value="MANNOSYLTRANSFERASE YKCB-RELATED"/>
    <property type="match status" value="1"/>
</dbReference>